<reference evidence="3 4" key="1">
    <citation type="submission" date="2024-04" db="EMBL/GenBank/DDBJ databases">
        <authorList>
            <consortium name="Genoscope - CEA"/>
            <person name="William W."/>
        </authorList>
    </citation>
    <scope>NUCLEOTIDE SEQUENCE [LARGE SCALE GENOMIC DNA]</scope>
</reference>
<gene>
    <name evidence="3" type="ORF">GSLYS_00001283001</name>
</gene>
<dbReference type="InterPro" id="IPR016186">
    <property type="entry name" value="C-type_lectin-like/link_sf"/>
</dbReference>
<sequence>MFVNVSPVTGQTFIDCPDSVPKDHFLLVHGDSCFQFLLSRLRTHSVARSDCESRGGTLAMVKSADIQSFLYRELNTTFRSFTGKFWIGLNDIDKEDVFKWEDGSALNFTNWNTGQGPNSGSWSHLVSHNENDCVVLNMEYGGKWSEYPCESSMLLSNPQVAEHPFICQYKLPPRVMSTVPTSPTTEALLTDTSVDTGPGSTDLSEGLKTTVSSLSPAPEITKSST</sequence>
<dbReference type="SUPFAM" id="SSF56436">
    <property type="entry name" value="C-type lectin-like"/>
    <property type="match status" value="1"/>
</dbReference>
<dbReference type="CDD" id="cd00037">
    <property type="entry name" value="CLECT"/>
    <property type="match status" value="1"/>
</dbReference>
<dbReference type="EMBL" id="CAXITT010000012">
    <property type="protein sequence ID" value="CAL1527106.1"/>
    <property type="molecule type" value="Genomic_DNA"/>
</dbReference>
<accession>A0AAV2H165</accession>
<dbReference type="SMART" id="SM00034">
    <property type="entry name" value="CLECT"/>
    <property type="match status" value="1"/>
</dbReference>
<protein>
    <recommendedName>
        <fullName evidence="2">C-type lectin domain-containing protein</fullName>
    </recommendedName>
</protein>
<dbReference type="Proteomes" id="UP001497497">
    <property type="component" value="Unassembled WGS sequence"/>
</dbReference>
<evidence type="ECO:0000256" key="1">
    <source>
        <dbReference type="SAM" id="MobiDB-lite"/>
    </source>
</evidence>
<proteinExistence type="predicted"/>
<feature type="domain" description="C-type lectin" evidence="2">
    <location>
        <begin position="29"/>
        <end position="150"/>
    </location>
</feature>
<dbReference type="InterPro" id="IPR016187">
    <property type="entry name" value="CTDL_fold"/>
</dbReference>
<organism evidence="3 4">
    <name type="scientific">Lymnaea stagnalis</name>
    <name type="common">Great pond snail</name>
    <name type="synonym">Helix stagnalis</name>
    <dbReference type="NCBI Taxonomy" id="6523"/>
    <lineage>
        <taxon>Eukaryota</taxon>
        <taxon>Metazoa</taxon>
        <taxon>Spiralia</taxon>
        <taxon>Lophotrochozoa</taxon>
        <taxon>Mollusca</taxon>
        <taxon>Gastropoda</taxon>
        <taxon>Heterobranchia</taxon>
        <taxon>Euthyneura</taxon>
        <taxon>Panpulmonata</taxon>
        <taxon>Hygrophila</taxon>
        <taxon>Lymnaeoidea</taxon>
        <taxon>Lymnaeidae</taxon>
        <taxon>Lymnaea</taxon>
    </lineage>
</organism>
<dbReference type="InterPro" id="IPR001304">
    <property type="entry name" value="C-type_lectin-like"/>
</dbReference>
<dbReference type="Gene3D" id="3.10.100.10">
    <property type="entry name" value="Mannose-Binding Protein A, subunit A"/>
    <property type="match status" value="1"/>
</dbReference>
<evidence type="ECO:0000259" key="2">
    <source>
        <dbReference type="PROSITE" id="PS50041"/>
    </source>
</evidence>
<dbReference type="PANTHER" id="PTHR22801">
    <property type="entry name" value="LITHOSTATHINE"/>
    <property type="match status" value="1"/>
</dbReference>
<keyword evidence="4" id="KW-1185">Reference proteome</keyword>
<dbReference type="AlphaFoldDB" id="A0AAV2H165"/>
<evidence type="ECO:0000313" key="4">
    <source>
        <dbReference type="Proteomes" id="UP001497497"/>
    </source>
</evidence>
<dbReference type="PROSITE" id="PS50041">
    <property type="entry name" value="C_TYPE_LECTIN_2"/>
    <property type="match status" value="1"/>
</dbReference>
<dbReference type="PANTHER" id="PTHR22801:SF63">
    <property type="entry name" value="C-TYPE LECTIN DOMAIN-CONTAINING PROTEIN"/>
    <property type="match status" value="1"/>
</dbReference>
<feature type="region of interest" description="Disordered" evidence="1">
    <location>
        <begin position="189"/>
        <end position="225"/>
    </location>
</feature>
<dbReference type="Pfam" id="PF00059">
    <property type="entry name" value="Lectin_C"/>
    <property type="match status" value="1"/>
</dbReference>
<comment type="caution">
    <text evidence="3">The sequence shown here is derived from an EMBL/GenBank/DDBJ whole genome shotgun (WGS) entry which is preliminary data.</text>
</comment>
<evidence type="ECO:0000313" key="3">
    <source>
        <dbReference type="EMBL" id="CAL1527106.1"/>
    </source>
</evidence>
<name>A0AAV2H165_LYMST</name>
<dbReference type="InterPro" id="IPR050801">
    <property type="entry name" value="Ca-Dep_Lectins_ImmuneDev"/>
</dbReference>